<keyword evidence="6" id="KW-1185">Reference proteome</keyword>
<evidence type="ECO:0000256" key="3">
    <source>
        <dbReference type="SAM" id="MobiDB-lite"/>
    </source>
</evidence>
<keyword evidence="1" id="KW-0810">Translation regulation</keyword>
<evidence type="ECO:0000256" key="1">
    <source>
        <dbReference type="ARBA" id="ARBA00022845"/>
    </source>
</evidence>
<feature type="compositionally biased region" description="Polar residues" evidence="3">
    <location>
        <begin position="112"/>
        <end position="126"/>
    </location>
</feature>
<evidence type="ECO:0000313" key="6">
    <source>
        <dbReference type="Proteomes" id="UP000694407"/>
    </source>
</evidence>
<evidence type="ECO:0000256" key="2">
    <source>
        <dbReference type="ARBA" id="ARBA00023274"/>
    </source>
</evidence>
<organism evidence="5 6">
    <name type="scientific">Marmota marmota marmota</name>
    <name type="common">Alpine marmot</name>
    <dbReference type="NCBI Taxonomy" id="9994"/>
    <lineage>
        <taxon>Eukaryota</taxon>
        <taxon>Metazoa</taxon>
        <taxon>Chordata</taxon>
        <taxon>Craniata</taxon>
        <taxon>Vertebrata</taxon>
        <taxon>Euteleostomi</taxon>
        <taxon>Mammalia</taxon>
        <taxon>Eutheria</taxon>
        <taxon>Euarchontoglires</taxon>
        <taxon>Glires</taxon>
        <taxon>Rodentia</taxon>
        <taxon>Sciuromorpha</taxon>
        <taxon>Sciuridae</taxon>
        <taxon>Xerinae</taxon>
        <taxon>Marmotini</taxon>
        <taxon>Marmota</taxon>
    </lineage>
</organism>
<dbReference type="PANTHER" id="PTHR13586:SF1">
    <property type="entry name" value="PROTEIN LSM14 HOMOLOG B"/>
    <property type="match status" value="1"/>
</dbReference>
<dbReference type="Proteomes" id="UP000694407">
    <property type="component" value="Unplaced"/>
</dbReference>
<feature type="domain" description="Lsm14-like N-terminal" evidence="4">
    <location>
        <begin position="22"/>
        <end position="112"/>
    </location>
</feature>
<dbReference type="GO" id="GO:1990904">
    <property type="term" value="C:ribonucleoprotein complex"/>
    <property type="evidence" value="ECO:0007669"/>
    <property type="project" value="UniProtKB-KW"/>
</dbReference>
<reference evidence="5" key="2">
    <citation type="submission" date="2025-09" db="UniProtKB">
        <authorList>
            <consortium name="Ensembl"/>
        </authorList>
    </citation>
    <scope>IDENTIFICATION</scope>
</reference>
<dbReference type="GeneTree" id="ENSGT00940000156010"/>
<dbReference type="AlphaFoldDB" id="A0A8C5ZST4"/>
<protein>
    <recommendedName>
        <fullName evidence="4">Lsm14-like N-terminal domain-containing protein</fullName>
    </recommendedName>
</protein>
<dbReference type="InterPro" id="IPR010920">
    <property type="entry name" value="LSM_dom_sf"/>
</dbReference>
<dbReference type="PANTHER" id="PTHR13586">
    <property type="entry name" value="SCD6 PROTEIN-RELATED"/>
    <property type="match status" value="1"/>
</dbReference>
<dbReference type="Ensembl" id="ENSMMMT00000022282.1">
    <property type="protein sequence ID" value="ENSMMMP00000019622.1"/>
    <property type="gene ID" value="ENSMMMG00000017343.1"/>
</dbReference>
<keyword evidence="2" id="KW-0687">Ribonucleoprotein</keyword>
<dbReference type="GO" id="GO:0006417">
    <property type="term" value="P:regulation of translation"/>
    <property type="evidence" value="ECO:0007669"/>
    <property type="project" value="UniProtKB-KW"/>
</dbReference>
<evidence type="ECO:0000259" key="4">
    <source>
        <dbReference type="SMART" id="SM01271"/>
    </source>
</evidence>
<dbReference type="SMART" id="SM01271">
    <property type="entry name" value="LSM14"/>
    <property type="match status" value="1"/>
</dbReference>
<reference evidence="5" key="1">
    <citation type="submission" date="2025-08" db="UniProtKB">
        <authorList>
            <consortium name="Ensembl"/>
        </authorList>
    </citation>
    <scope>IDENTIFICATION</scope>
</reference>
<sequence>MTQHKSGWCSDHTGLSGPGSCHDKISLNAKVQIHHEGIVYTIDTDNFTIVLDKVRSFDSEDHPTPRPAPPRQEIYEYIIFQESDIKDITVTTPQPHSPLPCSEDSSPDKTEPTQGGSSLIVNQRRN</sequence>
<accession>A0A8C5ZST4</accession>
<name>A0A8C5ZST4_MARMA</name>
<dbReference type="GO" id="GO:0003729">
    <property type="term" value="F:mRNA binding"/>
    <property type="evidence" value="ECO:0007669"/>
    <property type="project" value="TreeGrafter"/>
</dbReference>
<dbReference type="InterPro" id="IPR025609">
    <property type="entry name" value="Lsm14-like_N"/>
</dbReference>
<proteinExistence type="predicted"/>
<feature type="region of interest" description="Disordered" evidence="3">
    <location>
        <begin position="86"/>
        <end position="126"/>
    </location>
</feature>
<dbReference type="Gene3D" id="2.30.30.100">
    <property type="match status" value="1"/>
</dbReference>
<evidence type="ECO:0000313" key="5">
    <source>
        <dbReference type="Ensembl" id="ENSMMMP00000019622.1"/>
    </source>
</evidence>
<dbReference type="Pfam" id="PF12701">
    <property type="entry name" value="LSM14"/>
    <property type="match status" value="1"/>
</dbReference>
<dbReference type="SUPFAM" id="SSF50182">
    <property type="entry name" value="Sm-like ribonucleoproteins"/>
    <property type="match status" value="1"/>
</dbReference>